<comment type="caution">
    <text evidence="3">The sequence shown here is derived from an EMBL/GenBank/DDBJ whole genome shotgun (WGS) entry which is preliminary data.</text>
</comment>
<organism evidence="3 4">
    <name type="scientific">Ramlibacter lithotrophicus</name>
    <dbReference type="NCBI Taxonomy" id="2606681"/>
    <lineage>
        <taxon>Bacteria</taxon>
        <taxon>Pseudomonadati</taxon>
        <taxon>Pseudomonadota</taxon>
        <taxon>Betaproteobacteria</taxon>
        <taxon>Burkholderiales</taxon>
        <taxon>Comamonadaceae</taxon>
        <taxon>Ramlibacter</taxon>
    </lineage>
</organism>
<feature type="domain" description="BON" evidence="2">
    <location>
        <begin position="3"/>
        <end position="71"/>
    </location>
</feature>
<dbReference type="EMBL" id="VTOX01000002">
    <property type="protein sequence ID" value="NKE65691.1"/>
    <property type="molecule type" value="Genomic_DNA"/>
</dbReference>
<name>A0A7X6I5U3_9BURK</name>
<accession>A0A7X6I5U3</accession>
<dbReference type="InterPro" id="IPR014004">
    <property type="entry name" value="Transpt-assoc_nodulatn_dom_bac"/>
</dbReference>
<protein>
    <submittedName>
        <fullName evidence="3">BON domain-containing protein</fullName>
    </submittedName>
</protein>
<dbReference type="InterPro" id="IPR051686">
    <property type="entry name" value="Lipoprotein_DolP"/>
</dbReference>
<dbReference type="Proteomes" id="UP000521868">
    <property type="component" value="Unassembled WGS sequence"/>
</dbReference>
<keyword evidence="4" id="KW-1185">Reference proteome</keyword>
<dbReference type="PROSITE" id="PS50914">
    <property type="entry name" value="BON"/>
    <property type="match status" value="3"/>
</dbReference>
<dbReference type="RefSeq" id="WP_168106788.1">
    <property type="nucleotide sequence ID" value="NZ_VTOX01000002.1"/>
</dbReference>
<dbReference type="Pfam" id="PF04972">
    <property type="entry name" value="BON"/>
    <property type="match status" value="3"/>
</dbReference>
<evidence type="ECO:0000256" key="1">
    <source>
        <dbReference type="ARBA" id="ARBA00022729"/>
    </source>
</evidence>
<dbReference type="AlphaFoldDB" id="A0A7X6I5U3"/>
<dbReference type="SMART" id="SM00749">
    <property type="entry name" value="BON"/>
    <property type="match status" value="2"/>
</dbReference>
<feature type="domain" description="BON" evidence="2">
    <location>
        <begin position="149"/>
        <end position="217"/>
    </location>
</feature>
<dbReference type="InterPro" id="IPR007055">
    <property type="entry name" value="BON_dom"/>
</dbReference>
<dbReference type="PANTHER" id="PTHR34606:SF4">
    <property type="entry name" value="OUTER MEMBRANE LIPOPROTEIN DOLP"/>
    <property type="match status" value="1"/>
</dbReference>
<proteinExistence type="predicted"/>
<evidence type="ECO:0000259" key="2">
    <source>
        <dbReference type="PROSITE" id="PS50914"/>
    </source>
</evidence>
<evidence type="ECO:0000313" key="4">
    <source>
        <dbReference type="Proteomes" id="UP000521868"/>
    </source>
</evidence>
<sequence length="217" mass="22949">MKTDAQLRTDVTDELAWDPAVNAANVGVIVREGVVTLTGHLDSFAEKHAVERAVRRVSGVRGIALDLEVKLPSSAQRSDSEIALAATAALGLNSLVPAGKVQVQVENGWVTLTGEVDWGYQFASAEQSIRPLPGVRGLFNRITIKPRVDGKDIGAQITAALTRQAVREARHIDIKVEGGVVTLSGKVHSMAEHDAAVGVAFSTKGVSHVVDHLQVAG</sequence>
<gene>
    <name evidence="3" type="ORF">RAMLITH_07635</name>
</gene>
<dbReference type="PANTHER" id="PTHR34606">
    <property type="entry name" value="BON DOMAIN-CONTAINING PROTEIN"/>
    <property type="match status" value="1"/>
</dbReference>
<reference evidence="3 4" key="1">
    <citation type="journal article" date="2020" name="Nature">
        <title>Bacterial chemolithoautotrophy via manganese oxidation.</title>
        <authorList>
            <person name="Yu H."/>
            <person name="Leadbetter J.R."/>
        </authorList>
    </citation>
    <scope>NUCLEOTIDE SEQUENCE [LARGE SCALE GENOMIC DNA]</scope>
    <source>
        <strain evidence="3 4">RBP-1</strain>
    </source>
</reference>
<evidence type="ECO:0000313" key="3">
    <source>
        <dbReference type="EMBL" id="NKE65691.1"/>
    </source>
</evidence>
<dbReference type="Gene3D" id="3.30.1340.30">
    <property type="match status" value="3"/>
</dbReference>
<feature type="domain" description="BON" evidence="2">
    <location>
        <begin position="78"/>
        <end position="146"/>
    </location>
</feature>
<keyword evidence="1" id="KW-0732">Signal</keyword>